<reference evidence="1" key="2">
    <citation type="journal article" date="2015" name="Antimicrob. Agents Chemother.">
        <title>blaCTX-M-1/9/1 Hybrid Genes May Have Been Generated from blaCTX-M-15 on an IncI2 Plasmid.</title>
        <authorList>
            <person name="Liu L."/>
            <person name="He D."/>
            <person name="Lv L."/>
            <person name="Liu W."/>
            <person name="Chen X."/>
            <person name="Zeng Z."/>
            <person name="Partridge S.R."/>
            <person name="Liu J.H."/>
        </authorList>
    </citation>
    <scope>NUCLEOTIDE SEQUENCE</scope>
    <source>
        <strain evidence="1">JC2</strain>
        <plasmid evidence="1">pHNY2</plasmid>
    </source>
</reference>
<evidence type="ECO:0000313" key="1">
    <source>
        <dbReference type="EMBL" id="AIR75050.1"/>
    </source>
</evidence>
<organism evidence="1">
    <name type="scientific">Escherichia coli</name>
    <dbReference type="NCBI Taxonomy" id="562"/>
    <lineage>
        <taxon>Bacteria</taxon>
        <taxon>Pseudomonadati</taxon>
        <taxon>Pseudomonadota</taxon>
        <taxon>Gammaproteobacteria</taxon>
        <taxon>Enterobacterales</taxon>
        <taxon>Enterobacteriaceae</taxon>
        <taxon>Escherichia</taxon>
    </lineage>
</organism>
<keyword evidence="1" id="KW-0614">Plasmid</keyword>
<name>A0A089VFK7_ECOLX</name>
<accession>A0A089VFK7</accession>
<geneLocation type="plasmid" evidence="1">
    <name>pHNY2</name>
</geneLocation>
<protein>
    <submittedName>
        <fullName evidence="1">Uncharacterized protein</fullName>
    </submittedName>
</protein>
<proteinExistence type="predicted"/>
<sequence>MMICSFLNPRQRIEGAKENTREQRGHIAPKRGAVLRV</sequence>
<dbReference type="AlphaFoldDB" id="A0A089VFK7"/>
<dbReference type="EMBL" id="KF601686">
    <property type="protein sequence ID" value="AIR75050.1"/>
    <property type="molecule type" value="Genomic_DNA"/>
</dbReference>
<reference evidence="1" key="1">
    <citation type="submission" date="2014-09" db="EMBL/GenBank/DDBJ databases">
        <authorList>
            <person name="Liu J.-H."/>
            <person name="He D."/>
            <person name="Lv L."/>
            <person name="Li Q."/>
        </authorList>
    </citation>
    <scope>NUCLEOTIDE SEQUENCE</scope>
    <source>
        <strain evidence="1">JC2</strain>
        <plasmid evidence="1">pHNY2</plasmid>
    </source>
</reference>